<keyword evidence="9 10" id="KW-0472">Membrane</keyword>
<dbReference type="InterPro" id="IPR038072">
    <property type="entry name" value="GspK_central_sf"/>
</dbReference>
<evidence type="ECO:0000256" key="5">
    <source>
        <dbReference type="ARBA" id="ARBA00022519"/>
    </source>
</evidence>
<sequence>MIKTPQQRQRGIALLTVLLVLAVMTTIAASFSERSRMAIRRSVNHSQYLQASWLALSAEELAKRALKQDMEDADGTVHLQQYWATNEVIYPVEGGQIIGSVEDMRSCFNINALSQGLTDTEKQTNPNQKPLVQKQFQAMLEDMGLDLYLAEMAAERIHDYIDSDDRTSGSYGAEDGDYEAREVPYRAANQLMWHHSEMRAVLGISQPMYEVLKKSVCAIPGDDTQVVNVNTVEAERASLLVGMFEGELSRGEVEDLIANRPLEGWESIEDFWSESAVQNVTLNDTAKSAFVVDSSYFRFKGAAKVDNTVFRLESILQRSGSSQFVTLTRQYGGQQ</sequence>
<dbReference type="InterPro" id="IPR049031">
    <property type="entry name" value="T2SSK_SAM-like_1st"/>
</dbReference>
<dbReference type="SUPFAM" id="SSF54523">
    <property type="entry name" value="Pili subunits"/>
    <property type="match status" value="1"/>
</dbReference>
<proteinExistence type="inferred from homology"/>
<evidence type="ECO:0000256" key="10">
    <source>
        <dbReference type="PIRNR" id="PIRNR002786"/>
    </source>
</evidence>
<dbReference type="Pfam" id="PF21687">
    <property type="entry name" value="T2SSK_1st"/>
    <property type="match status" value="1"/>
</dbReference>
<comment type="caution">
    <text evidence="13">The sequence shown here is derived from an EMBL/GenBank/DDBJ whole genome shotgun (WGS) entry which is preliminary data.</text>
</comment>
<dbReference type="SUPFAM" id="SSF158544">
    <property type="entry name" value="GspK insert domain-like"/>
    <property type="match status" value="2"/>
</dbReference>
<keyword evidence="6" id="KW-0812">Transmembrane</keyword>
<dbReference type="AlphaFoldDB" id="A0A4U1BS80"/>
<dbReference type="Proteomes" id="UP000305675">
    <property type="component" value="Unassembled WGS sequence"/>
</dbReference>
<dbReference type="OrthoDB" id="9788973at2"/>
<dbReference type="InterPro" id="IPR049179">
    <property type="entry name" value="T2SSK_SAM-like_2nd"/>
</dbReference>
<dbReference type="PIRSF" id="PIRSF002786">
    <property type="entry name" value="XcpX"/>
    <property type="match status" value="1"/>
</dbReference>
<evidence type="ECO:0000256" key="7">
    <source>
        <dbReference type="ARBA" id="ARBA00022927"/>
    </source>
</evidence>
<dbReference type="PANTHER" id="PTHR38831">
    <property type="entry name" value="TYPE II SECRETION SYSTEM PROTEIN K"/>
    <property type="match status" value="1"/>
</dbReference>
<feature type="domain" description="T2SS protein K first SAM-like" evidence="12">
    <location>
        <begin position="106"/>
        <end position="220"/>
    </location>
</feature>
<organism evidence="13 14">
    <name type="scientific">Ferrimonas aestuarii</name>
    <dbReference type="NCBI Taxonomy" id="2569539"/>
    <lineage>
        <taxon>Bacteria</taxon>
        <taxon>Pseudomonadati</taxon>
        <taxon>Pseudomonadota</taxon>
        <taxon>Gammaproteobacteria</taxon>
        <taxon>Alteromonadales</taxon>
        <taxon>Ferrimonadaceae</taxon>
        <taxon>Ferrimonas</taxon>
    </lineage>
</organism>
<accession>A0A4U1BS80</accession>
<dbReference type="GO" id="GO:0005886">
    <property type="term" value="C:plasma membrane"/>
    <property type="evidence" value="ECO:0007669"/>
    <property type="project" value="UniProtKB-SubCell"/>
</dbReference>
<evidence type="ECO:0000256" key="6">
    <source>
        <dbReference type="ARBA" id="ARBA00022692"/>
    </source>
</evidence>
<dbReference type="InterPro" id="IPR045584">
    <property type="entry name" value="Pilin-like"/>
</dbReference>
<evidence type="ECO:0000313" key="13">
    <source>
        <dbReference type="EMBL" id="TKB56319.1"/>
    </source>
</evidence>
<feature type="domain" description="T2SS protein K second SAM-like" evidence="11">
    <location>
        <begin position="227"/>
        <end position="293"/>
    </location>
</feature>
<evidence type="ECO:0000256" key="4">
    <source>
        <dbReference type="ARBA" id="ARBA00022475"/>
    </source>
</evidence>
<keyword evidence="5 10" id="KW-0997">Cell inner membrane</keyword>
<comment type="similarity">
    <text evidence="2 10">Belongs to the GSP K family.</text>
</comment>
<protein>
    <recommendedName>
        <fullName evidence="10">Type II secretion system protein K</fullName>
    </recommendedName>
</protein>
<dbReference type="PANTHER" id="PTHR38831:SF1">
    <property type="entry name" value="TYPE II SECRETION SYSTEM PROTEIN K-RELATED"/>
    <property type="match status" value="1"/>
</dbReference>
<evidence type="ECO:0000256" key="8">
    <source>
        <dbReference type="ARBA" id="ARBA00022989"/>
    </source>
</evidence>
<reference evidence="13 14" key="1">
    <citation type="submission" date="2019-04" db="EMBL/GenBank/DDBJ databases">
        <authorList>
            <person name="Hwang J.C."/>
        </authorList>
    </citation>
    <scope>NUCLEOTIDE SEQUENCE [LARGE SCALE GENOMIC DNA]</scope>
    <source>
        <strain evidence="13 14">IMCC35002</strain>
    </source>
</reference>
<dbReference type="InterPro" id="IPR005628">
    <property type="entry name" value="GspK"/>
</dbReference>
<keyword evidence="3 10" id="KW-0813">Transport</keyword>
<evidence type="ECO:0000256" key="1">
    <source>
        <dbReference type="ARBA" id="ARBA00004533"/>
    </source>
</evidence>
<dbReference type="Gene3D" id="1.10.40.60">
    <property type="entry name" value="EpsJ-like"/>
    <property type="match status" value="2"/>
</dbReference>
<keyword evidence="14" id="KW-1185">Reference proteome</keyword>
<gene>
    <name evidence="13" type="ORF">FCL42_08380</name>
</gene>
<dbReference type="EMBL" id="SWCJ01000004">
    <property type="protein sequence ID" value="TKB56319.1"/>
    <property type="molecule type" value="Genomic_DNA"/>
</dbReference>
<evidence type="ECO:0000256" key="3">
    <source>
        <dbReference type="ARBA" id="ARBA00022448"/>
    </source>
</evidence>
<evidence type="ECO:0000259" key="12">
    <source>
        <dbReference type="Pfam" id="PF21687"/>
    </source>
</evidence>
<keyword evidence="8" id="KW-1133">Transmembrane helix</keyword>
<keyword evidence="4 10" id="KW-1003">Cell membrane</keyword>
<dbReference type="Gene3D" id="3.30.1300.30">
    <property type="entry name" value="GSPII I/J protein-like"/>
    <property type="match status" value="1"/>
</dbReference>
<keyword evidence="7" id="KW-0653">Protein transport</keyword>
<evidence type="ECO:0000259" key="11">
    <source>
        <dbReference type="Pfam" id="PF03934"/>
    </source>
</evidence>
<dbReference type="NCBIfam" id="NF037980">
    <property type="entry name" value="T2SS_GspK"/>
    <property type="match status" value="1"/>
</dbReference>
<dbReference type="GO" id="GO:0009306">
    <property type="term" value="P:protein secretion"/>
    <property type="evidence" value="ECO:0007669"/>
    <property type="project" value="InterPro"/>
</dbReference>
<dbReference type="Pfam" id="PF03934">
    <property type="entry name" value="T2SSK"/>
    <property type="match status" value="1"/>
</dbReference>
<name>A0A4U1BS80_9GAMM</name>
<evidence type="ECO:0000256" key="2">
    <source>
        <dbReference type="ARBA" id="ARBA00007246"/>
    </source>
</evidence>
<comment type="subcellular location">
    <subcellularLocation>
        <location evidence="1 10">Cell inner membrane</location>
    </subcellularLocation>
</comment>
<evidence type="ECO:0000256" key="9">
    <source>
        <dbReference type="ARBA" id="ARBA00023136"/>
    </source>
</evidence>
<evidence type="ECO:0000313" key="14">
    <source>
        <dbReference type="Proteomes" id="UP000305675"/>
    </source>
</evidence>